<evidence type="ECO:0000313" key="1">
    <source>
        <dbReference type="EMBL" id="GAA3690879.1"/>
    </source>
</evidence>
<comment type="caution">
    <text evidence="1">The sequence shown here is derived from an EMBL/GenBank/DDBJ whole genome shotgun (WGS) entry which is preliminary data.</text>
</comment>
<reference evidence="2" key="1">
    <citation type="journal article" date="2019" name="Int. J. Syst. Evol. Microbiol.">
        <title>The Global Catalogue of Microorganisms (GCM) 10K type strain sequencing project: providing services to taxonomists for standard genome sequencing and annotation.</title>
        <authorList>
            <consortium name="The Broad Institute Genomics Platform"/>
            <consortium name="The Broad Institute Genome Sequencing Center for Infectious Disease"/>
            <person name="Wu L."/>
            <person name="Ma J."/>
        </authorList>
    </citation>
    <scope>NUCLEOTIDE SEQUENCE [LARGE SCALE GENOMIC DNA]</scope>
    <source>
        <strain evidence="2">JCM 17494</strain>
    </source>
</reference>
<sequence length="103" mass="11108">MDAYIAALNNKDSATLERISPSNVRPDFAGHVAEKGGKSITVESVDITKDFGPDVASAHVIGRAADEQRYDERLVLSRIDGRWFVTIGPATPNKPGSEVSRTP</sequence>
<keyword evidence="2" id="KW-1185">Reference proteome</keyword>
<dbReference type="Proteomes" id="UP001500711">
    <property type="component" value="Unassembled WGS sequence"/>
</dbReference>
<protein>
    <submittedName>
        <fullName evidence="1">Uncharacterized protein</fullName>
    </submittedName>
</protein>
<accession>A0ABP7CHS3</accession>
<name>A0ABP7CHS3_9PSEU</name>
<dbReference type="RefSeq" id="WP_346137397.1">
    <property type="nucleotide sequence ID" value="NZ_BAABBE010000104.1"/>
</dbReference>
<proteinExistence type="predicted"/>
<gene>
    <name evidence="1" type="ORF">GCM10022267_91460</name>
</gene>
<evidence type="ECO:0000313" key="2">
    <source>
        <dbReference type="Proteomes" id="UP001500711"/>
    </source>
</evidence>
<dbReference type="EMBL" id="BAABBE010000104">
    <property type="protein sequence ID" value="GAA3690879.1"/>
    <property type="molecule type" value="Genomic_DNA"/>
</dbReference>
<organism evidence="1 2">
    <name type="scientific">Lentzea roselyniae</name>
    <dbReference type="NCBI Taxonomy" id="531940"/>
    <lineage>
        <taxon>Bacteria</taxon>
        <taxon>Bacillati</taxon>
        <taxon>Actinomycetota</taxon>
        <taxon>Actinomycetes</taxon>
        <taxon>Pseudonocardiales</taxon>
        <taxon>Pseudonocardiaceae</taxon>
        <taxon>Lentzea</taxon>
    </lineage>
</organism>